<evidence type="ECO:0000313" key="2">
    <source>
        <dbReference type="Proteomes" id="UP000323506"/>
    </source>
</evidence>
<reference evidence="1 2" key="1">
    <citation type="submission" date="2019-06" db="EMBL/GenBank/DDBJ databases">
        <title>WGS assembly of Gossypium darwinii.</title>
        <authorList>
            <person name="Chen Z.J."/>
            <person name="Sreedasyam A."/>
            <person name="Ando A."/>
            <person name="Song Q."/>
            <person name="De L."/>
            <person name="Hulse-Kemp A."/>
            <person name="Ding M."/>
            <person name="Ye W."/>
            <person name="Kirkbride R."/>
            <person name="Jenkins J."/>
            <person name="Plott C."/>
            <person name="Lovell J."/>
            <person name="Lin Y.-M."/>
            <person name="Vaughn R."/>
            <person name="Liu B."/>
            <person name="Li W."/>
            <person name="Simpson S."/>
            <person name="Scheffler B."/>
            <person name="Saski C."/>
            <person name="Grover C."/>
            <person name="Hu G."/>
            <person name="Conover J."/>
            <person name="Carlson J."/>
            <person name="Shu S."/>
            <person name="Boston L."/>
            <person name="Williams M."/>
            <person name="Peterson D."/>
            <person name="Mcgee K."/>
            <person name="Jones D."/>
            <person name="Wendel J."/>
            <person name="Stelly D."/>
            <person name="Grimwood J."/>
            <person name="Schmutz J."/>
        </authorList>
    </citation>
    <scope>NUCLEOTIDE SEQUENCE [LARGE SCALE GENOMIC DNA]</scope>
    <source>
        <strain evidence="1">1808015.09</strain>
    </source>
</reference>
<gene>
    <name evidence="1" type="ORF">ES288_A10G207000v1</name>
</gene>
<proteinExistence type="predicted"/>
<dbReference type="AlphaFoldDB" id="A0A5D2F337"/>
<evidence type="ECO:0000313" key="1">
    <source>
        <dbReference type="EMBL" id="TYG99592.1"/>
    </source>
</evidence>
<sequence length="71" mass="7901">MLIQCPKNSILPSSLSHLKNVLTQLNNHSQSQPPLLHSLPATSTPPLHRNILQVIENGTSKDWVGNWERGL</sequence>
<accession>A0A5D2F337</accession>
<organism evidence="1 2">
    <name type="scientific">Gossypium darwinii</name>
    <name type="common">Darwin's cotton</name>
    <name type="synonym">Gossypium barbadense var. darwinii</name>
    <dbReference type="NCBI Taxonomy" id="34276"/>
    <lineage>
        <taxon>Eukaryota</taxon>
        <taxon>Viridiplantae</taxon>
        <taxon>Streptophyta</taxon>
        <taxon>Embryophyta</taxon>
        <taxon>Tracheophyta</taxon>
        <taxon>Spermatophyta</taxon>
        <taxon>Magnoliopsida</taxon>
        <taxon>eudicotyledons</taxon>
        <taxon>Gunneridae</taxon>
        <taxon>Pentapetalae</taxon>
        <taxon>rosids</taxon>
        <taxon>malvids</taxon>
        <taxon>Malvales</taxon>
        <taxon>Malvaceae</taxon>
        <taxon>Malvoideae</taxon>
        <taxon>Gossypium</taxon>
    </lineage>
</organism>
<dbReference type="EMBL" id="CM017697">
    <property type="protein sequence ID" value="TYG99592.1"/>
    <property type="molecule type" value="Genomic_DNA"/>
</dbReference>
<name>A0A5D2F337_GOSDA</name>
<keyword evidence="2" id="KW-1185">Reference proteome</keyword>
<protein>
    <submittedName>
        <fullName evidence="1">Uncharacterized protein</fullName>
    </submittedName>
</protein>
<dbReference type="Proteomes" id="UP000323506">
    <property type="component" value="Chromosome A10"/>
</dbReference>